<evidence type="ECO:0000256" key="8">
    <source>
        <dbReference type="RuleBase" id="RU363013"/>
    </source>
</evidence>
<dbReference type="NCBIfam" id="TIGR00419">
    <property type="entry name" value="tim"/>
    <property type="match status" value="1"/>
</dbReference>
<comment type="subcellular location">
    <subcellularLocation>
        <location evidence="7 8">Cytoplasm</location>
    </subcellularLocation>
</comment>
<reference evidence="9 10" key="1">
    <citation type="submission" date="2023-11" db="EMBL/GenBank/DDBJ databases">
        <title>Gilvimarinus fulvus sp. nov., isolated from the surface of Kelp.</title>
        <authorList>
            <person name="Sun Y.Y."/>
            <person name="Gong Y."/>
            <person name="Du Z.J."/>
        </authorList>
    </citation>
    <scope>NUCLEOTIDE SEQUENCE [LARGE SCALE GENOMIC DNA]</scope>
    <source>
        <strain evidence="9 10">SDUM040013</strain>
    </source>
</reference>
<keyword evidence="4 7" id="KW-0963">Cytoplasm</keyword>
<evidence type="ECO:0000256" key="6">
    <source>
        <dbReference type="ARBA" id="ARBA00023235"/>
    </source>
</evidence>
<dbReference type="InterPro" id="IPR022896">
    <property type="entry name" value="TrioseP_Isoase_bac/euk"/>
</dbReference>
<name>A0ABU4S0V4_9GAMM</name>
<dbReference type="InterPro" id="IPR013785">
    <property type="entry name" value="Aldolase_TIM"/>
</dbReference>
<evidence type="ECO:0000256" key="4">
    <source>
        <dbReference type="ARBA" id="ARBA00022490"/>
    </source>
</evidence>
<comment type="function">
    <text evidence="7">Involved in the gluconeogenesis. Catalyzes stereospecifically the conversion of dihydroxyacetone phosphate (DHAP) to D-glyceraldehyde-3-phosphate (G3P).</text>
</comment>
<evidence type="ECO:0000256" key="2">
    <source>
        <dbReference type="ARBA" id="ARBA00007422"/>
    </source>
</evidence>
<dbReference type="Pfam" id="PF00121">
    <property type="entry name" value="TIM"/>
    <property type="match status" value="1"/>
</dbReference>
<dbReference type="PANTHER" id="PTHR21139">
    <property type="entry name" value="TRIOSEPHOSPHATE ISOMERASE"/>
    <property type="match status" value="1"/>
</dbReference>
<comment type="caution">
    <text evidence="9">The sequence shown here is derived from an EMBL/GenBank/DDBJ whole genome shotgun (WGS) entry which is preliminary data.</text>
</comment>
<keyword evidence="5 7" id="KW-0324">Glycolysis</keyword>
<evidence type="ECO:0000313" key="9">
    <source>
        <dbReference type="EMBL" id="MDX6850768.1"/>
    </source>
</evidence>
<dbReference type="PROSITE" id="PS00171">
    <property type="entry name" value="TIM_1"/>
    <property type="match status" value="1"/>
</dbReference>
<dbReference type="GO" id="GO:0004807">
    <property type="term" value="F:triose-phosphate isomerase activity"/>
    <property type="evidence" value="ECO:0007669"/>
    <property type="project" value="UniProtKB-EC"/>
</dbReference>
<evidence type="ECO:0000256" key="5">
    <source>
        <dbReference type="ARBA" id="ARBA00023152"/>
    </source>
</evidence>
<dbReference type="RefSeq" id="WP_302723391.1">
    <property type="nucleotide sequence ID" value="NZ_JAULRU010000617.1"/>
</dbReference>
<dbReference type="InterPro" id="IPR020861">
    <property type="entry name" value="Triosephosphate_isomerase_AS"/>
</dbReference>
<keyword evidence="3 7" id="KW-0312">Gluconeogenesis</keyword>
<feature type="binding site" evidence="7">
    <location>
        <position position="180"/>
    </location>
    <ligand>
        <name>substrate</name>
    </ligand>
</feature>
<dbReference type="SUPFAM" id="SSF51351">
    <property type="entry name" value="Triosephosphate isomerase (TIM)"/>
    <property type="match status" value="1"/>
</dbReference>
<evidence type="ECO:0000256" key="3">
    <source>
        <dbReference type="ARBA" id="ARBA00022432"/>
    </source>
</evidence>
<comment type="pathway">
    <text evidence="7 8">Carbohydrate degradation; glycolysis; D-glyceraldehyde 3-phosphate from glycerone phosphate: step 1/1.</text>
</comment>
<dbReference type="PANTHER" id="PTHR21139:SF42">
    <property type="entry name" value="TRIOSEPHOSPHATE ISOMERASE"/>
    <property type="match status" value="1"/>
</dbReference>
<dbReference type="CDD" id="cd00311">
    <property type="entry name" value="TIM"/>
    <property type="match status" value="1"/>
</dbReference>
<organism evidence="9 10">
    <name type="scientific">Gilvimarinus gilvus</name>
    <dbReference type="NCBI Taxonomy" id="3058038"/>
    <lineage>
        <taxon>Bacteria</taxon>
        <taxon>Pseudomonadati</taxon>
        <taxon>Pseudomonadota</taxon>
        <taxon>Gammaproteobacteria</taxon>
        <taxon>Cellvibrionales</taxon>
        <taxon>Cellvibrionaceae</taxon>
        <taxon>Gilvimarinus</taxon>
    </lineage>
</organism>
<comment type="catalytic activity">
    <reaction evidence="7 8">
        <text>D-glyceraldehyde 3-phosphate = dihydroxyacetone phosphate</text>
        <dbReference type="Rhea" id="RHEA:18585"/>
        <dbReference type="ChEBI" id="CHEBI:57642"/>
        <dbReference type="ChEBI" id="CHEBI:59776"/>
        <dbReference type="EC" id="5.3.1.1"/>
    </reaction>
</comment>
<dbReference type="EMBL" id="JAXAFO010000031">
    <property type="protein sequence ID" value="MDX6850768.1"/>
    <property type="molecule type" value="Genomic_DNA"/>
</dbReference>
<comment type="pathway">
    <text evidence="7 8">Carbohydrate biosynthesis; gluconeogenesis.</text>
</comment>
<dbReference type="InterPro" id="IPR000652">
    <property type="entry name" value="Triosephosphate_isomerase"/>
</dbReference>
<sequence length="259" mass="27808">MAFEPGIRRRQMVVGNWKMNGSKQENTHLLAEVMHSWVPLTQVDVAICPPFVYLPQVADTLQGSGIVWGGQSINPNATGAFTGEVSARMLSDFDAAYVIVGHNERRRLRGESDQYVAEQFLAAQREGLIPILCVGESEEAREAGHALDAITAQLSVVIEKAGIGAFANAVVAYEPIWAVGTGKSATPQEAEQVHKHIRQLFGDLGSQLTLLYGGSVKVHNAAELFALEDIDGALLGGASLDAKEFLAICRCAEQASHKG</sequence>
<comment type="pathway">
    <text evidence="1">Carbohydrate metabolism; erythritol degradation.</text>
</comment>
<proteinExistence type="inferred from homology"/>
<comment type="subunit">
    <text evidence="7 8">Homodimer.</text>
</comment>
<feature type="binding site" evidence="7">
    <location>
        <begin position="16"/>
        <end position="18"/>
    </location>
    <ligand>
        <name>substrate</name>
    </ligand>
</feature>
<dbReference type="EC" id="5.3.1.1" evidence="7 8"/>
<keyword evidence="10" id="KW-1185">Reference proteome</keyword>
<dbReference type="Proteomes" id="UP001273505">
    <property type="component" value="Unassembled WGS sequence"/>
</dbReference>
<dbReference type="Gene3D" id="3.20.20.70">
    <property type="entry name" value="Aldolase class I"/>
    <property type="match status" value="1"/>
</dbReference>
<feature type="binding site" evidence="7">
    <location>
        <begin position="236"/>
        <end position="237"/>
    </location>
    <ligand>
        <name>substrate</name>
    </ligand>
</feature>
<evidence type="ECO:0000256" key="1">
    <source>
        <dbReference type="ARBA" id="ARBA00004939"/>
    </source>
</evidence>
<keyword evidence="6 7" id="KW-0413">Isomerase</keyword>
<comment type="similarity">
    <text evidence="2 7 8">Belongs to the triosephosphate isomerase family.</text>
</comment>
<dbReference type="InterPro" id="IPR035990">
    <property type="entry name" value="TIM_sf"/>
</dbReference>
<gene>
    <name evidence="7 9" type="primary">tpiA</name>
    <name evidence="9" type="ORF">SCD92_15450</name>
</gene>
<dbReference type="HAMAP" id="MF_00147_B">
    <property type="entry name" value="TIM_B"/>
    <property type="match status" value="1"/>
</dbReference>
<evidence type="ECO:0000256" key="7">
    <source>
        <dbReference type="HAMAP-Rule" id="MF_00147"/>
    </source>
</evidence>
<feature type="active site" description="Proton acceptor" evidence="7">
    <location>
        <position position="174"/>
    </location>
</feature>
<feature type="binding site" evidence="7">
    <location>
        <position position="215"/>
    </location>
    <ligand>
        <name>substrate</name>
    </ligand>
</feature>
<dbReference type="PROSITE" id="PS51440">
    <property type="entry name" value="TIM_2"/>
    <property type="match status" value="1"/>
</dbReference>
<accession>A0ABU4S0V4</accession>
<evidence type="ECO:0000313" key="10">
    <source>
        <dbReference type="Proteomes" id="UP001273505"/>
    </source>
</evidence>
<protein>
    <recommendedName>
        <fullName evidence="7 8">Triosephosphate isomerase</fullName>
        <shortName evidence="7">TIM</shortName>
        <shortName evidence="7">TPI</shortName>
        <ecNumber evidence="7 8">5.3.1.1</ecNumber>
    </recommendedName>
    <alternativeName>
        <fullName evidence="7">Triose-phosphate isomerase</fullName>
    </alternativeName>
</protein>
<feature type="active site" description="Electrophile" evidence="7">
    <location>
        <position position="102"/>
    </location>
</feature>